<dbReference type="GO" id="GO:0005763">
    <property type="term" value="C:mitochondrial small ribosomal subunit"/>
    <property type="evidence" value="ECO:0007669"/>
    <property type="project" value="TreeGrafter"/>
</dbReference>
<dbReference type="EMBL" id="JAZGQO010000015">
    <property type="protein sequence ID" value="KAK6169581.1"/>
    <property type="molecule type" value="Genomic_DNA"/>
</dbReference>
<dbReference type="InterPro" id="IPR039848">
    <property type="entry name" value="Ribosomal_mS35_mt"/>
</dbReference>
<evidence type="ECO:0000313" key="3">
    <source>
        <dbReference type="EMBL" id="KAK6169581.1"/>
    </source>
</evidence>
<dbReference type="AlphaFoldDB" id="A0AAN8J519"/>
<protein>
    <recommendedName>
        <fullName evidence="2">Small ribosomal subunit protein mS35 mitochondrial conserved domain-containing protein</fullName>
    </recommendedName>
</protein>
<dbReference type="GO" id="GO:0032543">
    <property type="term" value="P:mitochondrial translation"/>
    <property type="evidence" value="ECO:0007669"/>
    <property type="project" value="InterPro"/>
</dbReference>
<keyword evidence="4" id="KW-1185">Reference proteome</keyword>
<organism evidence="3 4">
    <name type="scientific">Patella caerulea</name>
    <name type="common">Rayed Mediterranean limpet</name>
    <dbReference type="NCBI Taxonomy" id="87958"/>
    <lineage>
        <taxon>Eukaryota</taxon>
        <taxon>Metazoa</taxon>
        <taxon>Spiralia</taxon>
        <taxon>Lophotrochozoa</taxon>
        <taxon>Mollusca</taxon>
        <taxon>Gastropoda</taxon>
        <taxon>Patellogastropoda</taxon>
        <taxon>Patelloidea</taxon>
        <taxon>Patellidae</taxon>
        <taxon>Patella</taxon>
    </lineage>
</organism>
<reference evidence="3 4" key="1">
    <citation type="submission" date="2024-01" db="EMBL/GenBank/DDBJ databases">
        <title>The genome of the rayed Mediterranean limpet Patella caerulea (Linnaeus, 1758).</title>
        <authorList>
            <person name="Anh-Thu Weber A."/>
            <person name="Halstead-Nussloch G."/>
        </authorList>
    </citation>
    <scope>NUCLEOTIDE SEQUENCE [LARGE SCALE GENOMIC DNA]</scope>
    <source>
        <strain evidence="3">AATW-2023a</strain>
        <tissue evidence="3">Whole specimen</tissue>
    </source>
</reference>
<dbReference type="PANTHER" id="PTHR13490">
    <property type="entry name" value="MITOCHONDRIAL 28S RIBOSOMAL PROTEIN S28"/>
    <property type="match status" value="1"/>
</dbReference>
<dbReference type="Proteomes" id="UP001347796">
    <property type="component" value="Unassembled WGS sequence"/>
</dbReference>
<accession>A0AAN8J519</accession>
<feature type="domain" description="Small ribosomal subunit protein mS35 mitochondrial conserved" evidence="2">
    <location>
        <begin position="193"/>
        <end position="265"/>
    </location>
</feature>
<gene>
    <name evidence="3" type="ORF">SNE40_020607</name>
</gene>
<dbReference type="Pfam" id="PF10213">
    <property type="entry name" value="MRP-S28"/>
    <property type="match status" value="1"/>
</dbReference>
<evidence type="ECO:0000259" key="2">
    <source>
        <dbReference type="Pfam" id="PF10213"/>
    </source>
</evidence>
<evidence type="ECO:0000256" key="1">
    <source>
        <dbReference type="SAM" id="MobiDB-lite"/>
    </source>
</evidence>
<dbReference type="InterPro" id="IPR019349">
    <property type="entry name" value="Ribosomal_mS35_mit"/>
</dbReference>
<evidence type="ECO:0000313" key="4">
    <source>
        <dbReference type="Proteomes" id="UP001347796"/>
    </source>
</evidence>
<name>A0AAN8J519_PATCE</name>
<sequence>MSNTKILVPLGLTNSLHHRLIITVRLLSTAGNRKNERIRQTRLESTKQEEEKDFRVFQIKGLNPRNKREQRKNDAPKMQPRYMNMKPDDDWTNVWPTASTFKWSAIPFPVRQGYTDNLSENENVTPGRYANTELLKIPNFLHLSPGHIKKHCQVLKDFCTPWPAGLETDELCDQHFPLTVKTRDYCFSSPSVADSRSRLVTVKLKLSDLRLDEHGEDKIKRLLGDKYDPETGEITLNTDRCPLKKQNYDYAMYLLTALYYEAKKVEPWELEKDEADIDKYSWERSQSKRNILKLVQQNEKEESLRERSEDDILSRDEIKSYASSVIELHNEGENYTTINNYKQSVLQLLNVKSQLT</sequence>
<proteinExistence type="predicted"/>
<dbReference type="GO" id="GO:0003735">
    <property type="term" value="F:structural constituent of ribosome"/>
    <property type="evidence" value="ECO:0007669"/>
    <property type="project" value="InterPro"/>
</dbReference>
<dbReference type="PANTHER" id="PTHR13490:SF0">
    <property type="entry name" value="SMALL RIBOSOMAL SUBUNIT PROTEIN MS35"/>
    <property type="match status" value="1"/>
</dbReference>
<feature type="region of interest" description="Disordered" evidence="1">
    <location>
        <begin position="62"/>
        <end position="85"/>
    </location>
</feature>
<comment type="caution">
    <text evidence="3">The sequence shown here is derived from an EMBL/GenBank/DDBJ whole genome shotgun (WGS) entry which is preliminary data.</text>
</comment>